<reference evidence="7" key="1">
    <citation type="submission" date="2025-08" db="UniProtKB">
        <authorList>
            <consortium name="RefSeq"/>
        </authorList>
    </citation>
    <scope>IDENTIFICATION</scope>
    <source>
        <strain evidence="7">OHB3-1</strain>
    </source>
</reference>
<dbReference type="PANTHER" id="PTHR12329:SF40">
    <property type="entry name" value="BAG FAMILY MOLECULAR CHAPERONE REGULATOR 4"/>
    <property type="match status" value="1"/>
</dbReference>
<evidence type="ECO:0000259" key="4">
    <source>
        <dbReference type="PROSITE" id="PS50053"/>
    </source>
</evidence>
<dbReference type="PROSITE" id="PS51035">
    <property type="entry name" value="BAG"/>
    <property type="match status" value="1"/>
</dbReference>
<dbReference type="GeneID" id="111013843"/>
<keyword evidence="2" id="KW-0175">Coiled coil</keyword>
<evidence type="ECO:0000259" key="5">
    <source>
        <dbReference type="PROSITE" id="PS51035"/>
    </source>
</evidence>
<dbReference type="KEGG" id="mcha:111013843"/>
<feature type="coiled-coil region" evidence="2">
    <location>
        <begin position="124"/>
        <end position="181"/>
    </location>
</feature>
<dbReference type="GO" id="GO:0050821">
    <property type="term" value="P:protein stabilization"/>
    <property type="evidence" value="ECO:0007669"/>
    <property type="project" value="TreeGrafter"/>
</dbReference>
<feature type="domain" description="BAG" evidence="5">
    <location>
        <begin position="157"/>
        <end position="249"/>
    </location>
</feature>
<dbReference type="Gene3D" id="3.10.20.90">
    <property type="entry name" value="Phosphatidylinositol 3-kinase Catalytic Subunit, Chain A, domain 1"/>
    <property type="match status" value="1"/>
</dbReference>
<dbReference type="GO" id="GO:0005737">
    <property type="term" value="C:cytoplasm"/>
    <property type="evidence" value="ECO:0007669"/>
    <property type="project" value="TreeGrafter"/>
</dbReference>
<dbReference type="InterPro" id="IPR039773">
    <property type="entry name" value="BAG_chaperone_regulator"/>
</dbReference>
<accession>A0A6J1CSM0</accession>
<feature type="region of interest" description="Disordered" evidence="3">
    <location>
        <begin position="1"/>
        <end position="33"/>
    </location>
</feature>
<feature type="domain" description="Ubiquitin-like" evidence="4">
    <location>
        <begin position="51"/>
        <end position="127"/>
    </location>
</feature>
<evidence type="ECO:0000256" key="2">
    <source>
        <dbReference type="SAM" id="Coils"/>
    </source>
</evidence>
<keyword evidence="6" id="KW-1185">Reference proteome</keyword>
<proteinExistence type="predicted"/>
<dbReference type="PROSITE" id="PS50053">
    <property type="entry name" value="UBIQUITIN_2"/>
    <property type="match status" value="1"/>
</dbReference>
<dbReference type="PROSITE" id="PS00299">
    <property type="entry name" value="UBIQUITIN_1"/>
    <property type="match status" value="1"/>
</dbReference>
<feature type="compositionally biased region" description="Polar residues" evidence="3">
    <location>
        <begin position="1"/>
        <end position="16"/>
    </location>
</feature>
<dbReference type="InterPro" id="IPR003103">
    <property type="entry name" value="BAG_domain"/>
</dbReference>
<sequence length="300" mass="33190">MTEKNSYSSGSATAQDAKNDETEWEMRPGGMLVQKREVDNGADVSSSGPMISVSVTHGHGPAKYKILLPAQSTFGDMKKHLVAKTGLQPEEQRLLFRGKEKDDDEHLHTAGVKDMSKILLLENHTSKQRNVEDVQRKVEDLQRKVDDVKMSGEVSKALEAIAEVRSEVDKLSDRVAALEVAVNGGTTVVDKEFVVSTELLMRQLLKLDSIDAEGEAKLQRKAEARSFSFHSILLVRRVQNFVDTLDALKARNSNPISNNHNNTVSVTTEWETFDSGVSSLTPPSPAPSSTTVTQDWERFD</sequence>
<dbReference type="GO" id="GO:0051087">
    <property type="term" value="F:protein-folding chaperone binding"/>
    <property type="evidence" value="ECO:0007669"/>
    <property type="project" value="InterPro"/>
</dbReference>
<dbReference type="InterPro" id="IPR019954">
    <property type="entry name" value="Ubiquitin_CS"/>
</dbReference>
<dbReference type="PANTHER" id="PTHR12329">
    <property type="entry name" value="BCL2-ASSOCIATED ATHANOGENE"/>
    <property type="match status" value="1"/>
</dbReference>
<dbReference type="AlphaFoldDB" id="A0A6J1CSM0"/>
<dbReference type="RefSeq" id="XP_022144062.1">
    <property type="nucleotide sequence ID" value="XM_022288370.1"/>
</dbReference>
<evidence type="ECO:0000256" key="3">
    <source>
        <dbReference type="SAM" id="MobiDB-lite"/>
    </source>
</evidence>
<dbReference type="InterPro" id="IPR000626">
    <property type="entry name" value="Ubiquitin-like_dom"/>
</dbReference>
<dbReference type="InterPro" id="IPR036533">
    <property type="entry name" value="BAG_dom_sf"/>
</dbReference>
<dbReference type="InterPro" id="IPR029071">
    <property type="entry name" value="Ubiquitin-like_domsf"/>
</dbReference>
<protein>
    <submittedName>
        <fullName evidence="7">BAG family molecular chaperone regulator 4 isoform X1</fullName>
    </submittedName>
</protein>
<keyword evidence="1" id="KW-0143">Chaperone</keyword>
<dbReference type="SUPFAM" id="SSF54236">
    <property type="entry name" value="Ubiquitin-like"/>
    <property type="match status" value="1"/>
</dbReference>
<dbReference type="Proteomes" id="UP000504603">
    <property type="component" value="Unplaced"/>
</dbReference>
<dbReference type="Pfam" id="PF02179">
    <property type="entry name" value="BAG"/>
    <property type="match status" value="1"/>
</dbReference>
<feature type="region of interest" description="Disordered" evidence="3">
    <location>
        <begin position="275"/>
        <end position="300"/>
    </location>
</feature>
<dbReference type="OrthoDB" id="417450at2759"/>
<dbReference type="SMART" id="SM00264">
    <property type="entry name" value="BAG"/>
    <property type="match status" value="1"/>
</dbReference>
<evidence type="ECO:0000313" key="6">
    <source>
        <dbReference type="Proteomes" id="UP000504603"/>
    </source>
</evidence>
<organism evidence="6 7">
    <name type="scientific">Momordica charantia</name>
    <name type="common">Bitter gourd</name>
    <name type="synonym">Balsam pear</name>
    <dbReference type="NCBI Taxonomy" id="3673"/>
    <lineage>
        <taxon>Eukaryota</taxon>
        <taxon>Viridiplantae</taxon>
        <taxon>Streptophyta</taxon>
        <taxon>Embryophyta</taxon>
        <taxon>Tracheophyta</taxon>
        <taxon>Spermatophyta</taxon>
        <taxon>Magnoliopsida</taxon>
        <taxon>eudicotyledons</taxon>
        <taxon>Gunneridae</taxon>
        <taxon>Pentapetalae</taxon>
        <taxon>rosids</taxon>
        <taxon>fabids</taxon>
        <taxon>Cucurbitales</taxon>
        <taxon>Cucurbitaceae</taxon>
        <taxon>Momordiceae</taxon>
        <taxon>Momordica</taxon>
    </lineage>
</organism>
<evidence type="ECO:0000256" key="1">
    <source>
        <dbReference type="ARBA" id="ARBA00023186"/>
    </source>
</evidence>
<dbReference type="Pfam" id="PF00240">
    <property type="entry name" value="ubiquitin"/>
    <property type="match status" value="1"/>
</dbReference>
<dbReference type="SUPFAM" id="SSF63491">
    <property type="entry name" value="BAG domain"/>
    <property type="match status" value="1"/>
</dbReference>
<gene>
    <name evidence="7" type="primary">LOC111013843</name>
</gene>
<dbReference type="Gene3D" id="1.20.58.120">
    <property type="entry name" value="BAG domain"/>
    <property type="match status" value="1"/>
</dbReference>
<dbReference type="GO" id="GO:0000774">
    <property type="term" value="F:adenyl-nucleotide exchange factor activity"/>
    <property type="evidence" value="ECO:0007669"/>
    <property type="project" value="TreeGrafter"/>
</dbReference>
<evidence type="ECO:0000313" key="7">
    <source>
        <dbReference type="RefSeq" id="XP_022144062.1"/>
    </source>
</evidence>
<name>A0A6J1CSM0_MOMCH</name>
<feature type="compositionally biased region" description="Basic and acidic residues" evidence="3">
    <location>
        <begin position="17"/>
        <end position="26"/>
    </location>
</feature>